<protein>
    <submittedName>
        <fullName evidence="3">Putative endosialidase</fullName>
    </submittedName>
</protein>
<dbReference type="EMBL" id="KX008963">
    <property type="protein sequence ID" value="AOM63401.1"/>
    <property type="molecule type" value="Genomic_DNA"/>
</dbReference>
<keyword evidence="1" id="KW-0175">Coiled coil</keyword>
<dbReference type="OrthoDB" id="41274at10239"/>
<dbReference type="RefSeq" id="YP_009507467.1">
    <property type="nucleotide sequence ID" value="NC_038553.1"/>
</dbReference>
<gene>
    <name evidence="3" type="primary">HaV53_ORF70</name>
</gene>
<evidence type="ECO:0000313" key="3">
    <source>
        <dbReference type="EMBL" id="AOM63401.1"/>
    </source>
</evidence>
<dbReference type="Proteomes" id="UP000232488">
    <property type="component" value="Segment"/>
</dbReference>
<evidence type="ECO:0000256" key="1">
    <source>
        <dbReference type="SAM" id="Coils"/>
    </source>
</evidence>
<dbReference type="GeneID" id="37618451"/>
<dbReference type="PROSITE" id="PS51688">
    <property type="entry name" value="ICA"/>
    <property type="match status" value="1"/>
</dbReference>
<proteinExistence type="predicted"/>
<evidence type="ECO:0000313" key="4">
    <source>
        <dbReference type="Proteomes" id="UP000232488"/>
    </source>
</evidence>
<accession>A0A1C9C531</accession>
<dbReference type="Pfam" id="PF13884">
    <property type="entry name" value="Peptidase_S74"/>
    <property type="match status" value="1"/>
</dbReference>
<dbReference type="InterPro" id="IPR030392">
    <property type="entry name" value="S74_ICA"/>
</dbReference>
<keyword evidence="4" id="KW-1185">Reference proteome</keyword>
<reference evidence="3 4" key="1">
    <citation type="submission" date="2016-03" db="EMBL/GenBank/DDBJ databases">
        <title>Genome sequences of a Phycodnavirus, Heterosigma akashiwo virus strain 53.</title>
        <authorList>
            <person name="Ueki S."/>
            <person name="Ogura Y."/>
            <person name="Hayashi T."/>
        </authorList>
    </citation>
    <scope>NUCLEOTIDE SEQUENCE [LARGE SCALE GENOMIC DNA]</scope>
    <source>
        <strain evidence="3">HaV53</strain>
    </source>
</reference>
<dbReference type="KEGG" id="vg:37618451"/>
<evidence type="ECO:0000259" key="2">
    <source>
        <dbReference type="PROSITE" id="PS51688"/>
    </source>
</evidence>
<feature type="domain" description="Peptidase S74" evidence="2">
    <location>
        <begin position="295"/>
        <end position="421"/>
    </location>
</feature>
<name>A0A1C9C531_HAV01</name>
<organismHost>
    <name type="scientific">Heterosigma akashiwo</name>
    <name type="common">Chromophytic alga</name>
    <name type="synonym">Heterosigma carterae</name>
    <dbReference type="NCBI Taxonomy" id="2829"/>
</organismHost>
<sequence length="444" mass="47873">MTINPSGQFGIGTVSPSAQLDVVGDTELNGDCTITGDINAVNACLTNVTTSGRLNAVGYVVAGFGSGGVALTYNDGYGNANLTFNHTAGTPEKTGRAGRIEVNCDGSGSTEAYMDFELKSVSEGVTGSLNSIMRLQENSGMTVYKDATFDGDLTVDTDTLYVDSTNDRVGINKSSPVRALDVLGPVLFTDNGGRYLNFGQSNAGGLHHFDYYSGGTQTNPFYINYYSGEDTIINGNGGSVRLGGTLPTSDKLRVQGDATIDDRLSVTTLVGTNATFNADCTITGDCYATTFISTSDDRLKHNEVTLDDPFMLLNQINVYQYDRTSTLLDSDFYDDLSDINYKTDIGVIAQELNETDLSFCVTEGEPVYEKDESGEEIIDEEGNKNFLYIDTYSINYNVLFSLNIAATQKLYTDLEAAKVTIASQQEQINALSETVELLRQHCGL</sequence>
<organism evidence="3 4">
    <name type="scientific">Heterosigma akashiwo virus 01</name>
    <name type="common">HaV01</name>
    <dbReference type="NCBI Taxonomy" id="97195"/>
    <lineage>
        <taxon>Viruses</taxon>
        <taxon>Varidnaviria</taxon>
        <taxon>Bamfordvirae</taxon>
        <taxon>Nucleocytoviricota</taxon>
        <taxon>Megaviricetes</taxon>
        <taxon>Algavirales</taxon>
        <taxon>Phycodnaviridae</taxon>
        <taxon>Raphidovirus</taxon>
        <taxon>Raphidovirus japonicum</taxon>
    </lineage>
</organism>
<feature type="coiled-coil region" evidence="1">
    <location>
        <begin position="414"/>
        <end position="441"/>
    </location>
</feature>